<dbReference type="Proteomes" id="UP000254396">
    <property type="component" value="Unassembled WGS sequence"/>
</dbReference>
<protein>
    <submittedName>
        <fullName evidence="1">Uncharacterized protein</fullName>
    </submittedName>
</protein>
<sequence length="98" mass="11344">MEQREIVHRYYVLGTSTLDKVLKVLLNLSSDGVLALKDKFLPLKGENNLYKLMNREDPLTSAQLHEKVNLNKLKEQLEAQGLPFAFKETKEGTNFYFE</sequence>
<evidence type="ECO:0000313" key="2">
    <source>
        <dbReference type="Proteomes" id="UP000254396"/>
    </source>
</evidence>
<dbReference type="InterPro" id="IPR024234">
    <property type="entry name" value="DUF3801"/>
</dbReference>
<evidence type="ECO:0000313" key="1">
    <source>
        <dbReference type="EMBL" id="STP63156.1"/>
    </source>
</evidence>
<accession>A0AAX2KKM4</accession>
<proteinExistence type="predicted"/>
<dbReference type="RefSeq" id="WP_258865398.1">
    <property type="nucleotide sequence ID" value="NZ_UGIX01000001.1"/>
</dbReference>
<dbReference type="AlphaFoldDB" id="A0AAX2KKM4"/>
<gene>
    <name evidence="1" type="ORF">NCTC13379_00032</name>
</gene>
<organism evidence="1 2">
    <name type="scientific">Enterococcus faecalis</name>
    <name type="common">Streptococcus faecalis</name>
    <dbReference type="NCBI Taxonomy" id="1351"/>
    <lineage>
        <taxon>Bacteria</taxon>
        <taxon>Bacillati</taxon>
        <taxon>Bacillota</taxon>
        <taxon>Bacilli</taxon>
        <taxon>Lactobacillales</taxon>
        <taxon>Enterococcaceae</taxon>
        <taxon>Enterococcus</taxon>
    </lineage>
</organism>
<dbReference type="EMBL" id="UGIX01000001">
    <property type="protein sequence ID" value="STP63156.1"/>
    <property type="molecule type" value="Genomic_DNA"/>
</dbReference>
<dbReference type="Pfam" id="PF12687">
    <property type="entry name" value="DUF3801"/>
    <property type="match status" value="1"/>
</dbReference>
<reference evidence="1 2" key="1">
    <citation type="submission" date="2018-06" db="EMBL/GenBank/DDBJ databases">
        <authorList>
            <consortium name="Pathogen Informatics"/>
            <person name="Doyle S."/>
        </authorList>
    </citation>
    <scope>NUCLEOTIDE SEQUENCE [LARGE SCALE GENOMIC DNA]</scope>
    <source>
        <strain evidence="1 2">NCTC13379</strain>
    </source>
</reference>
<name>A0AAX2KKM4_ENTFL</name>
<comment type="caution">
    <text evidence="1">The sequence shown here is derived from an EMBL/GenBank/DDBJ whole genome shotgun (WGS) entry which is preliminary data.</text>
</comment>